<keyword evidence="2" id="KW-1003">Cell membrane</keyword>
<sequence>MIYRGSIIEVRENMLIVMLEDSSFQKVKKFNGLKEGMEIYFEERDIIKERNLSFRRISMVAAALFLLIATSFYGIDLWDTNYKAVALVSVDINPSIELKVNRMNHIINAVALNEDAKNLPLLELKNKPLDKGLEALVGMARAEGYIKETKENYILIASVKLKDNVEDTEVEEVITKAMEKIELSSKDTGEKIEITSISSNKETLKEAHREKISVGKKEAEKRMEKTIKEEDKRDKEREKEQEKRQKEIEKNIEKELKGEIKKNQELEKAQERQKKETEKEIKRNEKHIEKQLKEEEKKKKEQKKEQEKWEKELKNRDIKKEEKNSDKENKGHEKENKQKEKNKKN</sequence>
<evidence type="ECO:0000256" key="4">
    <source>
        <dbReference type="ARBA" id="ARBA00022989"/>
    </source>
</evidence>
<dbReference type="AlphaFoldDB" id="A8MK71"/>
<dbReference type="EMBL" id="CP000853">
    <property type="protein sequence ID" value="ABW20203.1"/>
    <property type="molecule type" value="Genomic_DNA"/>
</dbReference>
<proteinExistence type="predicted"/>
<dbReference type="STRING" id="350688.Clos_2672"/>
<reference evidence="10" key="1">
    <citation type="submission" date="2007-10" db="EMBL/GenBank/DDBJ databases">
        <title>Complete genome of Alkaliphilus oremlandii OhILAs.</title>
        <authorList>
            <person name="Copeland A."/>
            <person name="Lucas S."/>
            <person name="Lapidus A."/>
            <person name="Barry K."/>
            <person name="Detter J.C."/>
            <person name="Glavina del Rio T."/>
            <person name="Hammon N."/>
            <person name="Israni S."/>
            <person name="Dalin E."/>
            <person name="Tice H."/>
            <person name="Pitluck S."/>
            <person name="Chain P."/>
            <person name="Malfatti S."/>
            <person name="Shin M."/>
            <person name="Vergez L."/>
            <person name="Schmutz J."/>
            <person name="Larimer F."/>
            <person name="Land M."/>
            <person name="Hauser L."/>
            <person name="Kyrpides N."/>
            <person name="Mikhailova N."/>
            <person name="Stolz J.F."/>
            <person name="Dawson A."/>
            <person name="Fisher E."/>
            <person name="Crable B."/>
            <person name="Perera E."/>
            <person name="Lisak J."/>
            <person name="Ranganathan M."/>
            <person name="Basu P."/>
            <person name="Richardson P."/>
        </authorList>
    </citation>
    <scope>NUCLEOTIDE SEQUENCE [LARGE SCALE GENOMIC DNA]</scope>
    <source>
        <strain evidence="10">OhILAs</strain>
    </source>
</reference>
<organism evidence="9 10">
    <name type="scientific">Alkaliphilus oremlandii (strain OhILAs)</name>
    <name type="common">Clostridium oremlandii (strain OhILAs)</name>
    <dbReference type="NCBI Taxonomy" id="350688"/>
    <lineage>
        <taxon>Bacteria</taxon>
        <taxon>Bacillati</taxon>
        <taxon>Bacillota</taxon>
        <taxon>Clostridia</taxon>
        <taxon>Peptostreptococcales</taxon>
        <taxon>Natronincolaceae</taxon>
        <taxon>Alkaliphilus</taxon>
    </lineage>
</organism>
<dbReference type="KEGG" id="aoe:Clos_2672"/>
<keyword evidence="3 7" id="KW-0812">Transmembrane</keyword>
<name>A8MK71_ALKOO</name>
<dbReference type="InterPro" id="IPR055431">
    <property type="entry name" value="RsgI_M"/>
</dbReference>
<gene>
    <name evidence="9" type="ordered locus">Clos_2672</name>
</gene>
<keyword evidence="5 7" id="KW-0472">Membrane</keyword>
<evidence type="ECO:0000256" key="5">
    <source>
        <dbReference type="ARBA" id="ARBA00023136"/>
    </source>
</evidence>
<feature type="region of interest" description="Disordered" evidence="6">
    <location>
        <begin position="203"/>
        <end position="345"/>
    </location>
</feature>
<dbReference type="InterPro" id="IPR024449">
    <property type="entry name" value="Anti-sigma_RsgI_N"/>
</dbReference>
<evidence type="ECO:0000313" key="9">
    <source>
        <dbReference type="EMBL" id="ABW20203.1"/>
    </source>
</evidence>
<evidence type="ECO:0000256" key="2">
    <source>
        <dbReference type="ARBA" id="ARBA00022475"/>
    </source>
</evidence>
<dbReference type="Proteomes" id="UP000000269">
    <property type="component" value="Chromosome"/>
</dbReference>
<feature type="compositionally biased region" description="Basic and acidic residues" evidence="6">
    <location>
        <begin position="203"/>
        <end position="339"/>
    </location>
</feature>
<dbReference type="Pfam" id="PF23750">
    <property type="entry name" value="RsgI_M"/>
    <property type="match status" value="1"/>
</dbReference>
<keyword evidence="4 7" id="KW-1133">Transmembrane helix</keyword>
<keyword evidence="10" id="KW-1185">Reference proteome</keyword>
<feature type="transmembrane region" description="Helical" evidence="7">
    <location>
        <begin position="57"/>
        <end position="75"/>
    </location>
</feature>
<dbReference type="OrthoDB" id="9800626at2"/>
<evidence type="ECO:0000313" key="10">
    <source>
        <dbReference type="Proteomes" id="UP000000269"/>
    </source>
</evidence>
<comment type="subcellular location">
    <subcellularLocation>
        <location evidence="1">Cell membrane</location>
        <topology evidence="1">Single-pass membrane protein</topology>
    </subcellularLocation>
</comment>
<dbReference type="HOGENOM" id="CLU_803250_0_0_9"/>
<evidence type="ECO:0000256" key="3">
    <source>
        <dbReference type="ARBA" id="ARBA00022692"/>
    </source>
</evidence>
<dbReference type="GO" id="GO:0005886">
    <property type="term" value="C:plasma membrane"/>
    <property type="evidence" value="ECO:0007669"/>
    <property type="project" value="UniProtKB-SubCell"/>
</dbReference>
<accession>A8MK71</accession>
<feature type="domain" description="RsgI N-terminal anti-sigma" evidence="8">
    <location>
        <begin position="3"/>
        <end position="50"/>
    </location>
</feature>
<dbReference type="Pfam" id="PF12791">
    <property type="entry name" value="RsgI_N"/>
    <property type="match status" value="1"/>
</dbReference>
<dbReference type="PROSITE" id="PS51849">
    <property type="entry name" value="RSGI_N"/>
    <property type="match status" value="1"/>
</dbReference>
<evidence type="ECO:0000256" key="1">
    <source>
        <dbReference type="ARBA" id="ARBA00004162"/>
    </source>
</evidence>
<evidence type="ECO:0000256" key="6">
    <source>
        <dbReference type="SAM" id="MobiDB-lite"/>
    </source>
</evidence>
<evidence type="ECO:0000259" key="8">
    <source>
        <dbReference type="PROSITE" id="PS51849"/>
    </source>
</evidence>
<protein>
    <recommendedName>
        <fullName evidence="8">RsgI N-terminal anti-sigma domain-containing protein</fullName>
    </recommendedName>
</protein>
<evidence type="ECO:0000256" key="7">
    <source>
        <dbReference type="SAM" id="Phobius"/>
    </source>
</evidence>
<dbReference type="RefSeq" id="WP_012160510.1">
    <property type="nucleotide sequence ID" value="NC_009922.1"/>
</dbReference>